<proteinExistence type="inferred from homology"/>
<dbReference type="InterPro" id="IPR039426">
    <property type="entry name" value="TonB-dep_rcpt-like"/>
</dbReference>
<comment type="subcellular location">
    <subcellularLocation>
        <location evidence="1">Cell outer membrane</location>
        <topology evidence="1">Multi-pass membrane protein</topology>
    </subcellularLocation>
</comment>
<comment type="similarity">
    <text evidence="1">Belongs to the TonB-dependent receptor family.</text>
</comment>
<reference evidence="3" key="1">
    <citation type="journal article" date="2014" name="Int. J. Syst. Evol. Microbiol.">
        <title>Complete genome sequence of Corynebacterium casei LMG S-19264T (=DSM 44701T), isolated from a smear-ripened cheese.</title>
        <authorList>
            <consortium name="US DOE Joint Genome Institute (JGI-PGF)"/>
            <person name="Walter F."/>
            <person name="Albersmeier A."/>
            <person name="Kalinowski J."/>
            <person name="Ruckert C."/>
        </authorList>
    </citation>
    <scope>NUCLEOTIDE SEQUENCE</scope>
    <source>
        <strain evidence="3">KCTC 12368</strain>
    </source>
</reference>
<feature type="domain" description="TonB-dependent receptor plug" evidence="2">
    <location>
        <begin position="102"/>
        <end position="207"/>
    </location>
</feature>
<dbReference type="GO" id="GO:0009279">
    <property type="term" value="C:cell outer membrane"/>
    <property type="evidence" value="ECO:0007669"/>
    <property type="project" value="UniProtKB-SubCell"/>
</dbReference>
<dbReference type="SUPFAM" id="SSF56935">
    <property type="entry name" value="Porins"/>
    <property type="match status" value="1"/>
</dbReference>
<dbReference type="Pfam" id="PF13715">
    <property type="entry name" value="CarbopepD_reg_2"/>
    <property type="match status" value="1"/>
</dbReference>
<dbReference type="FunFam" id="2.170.130.10:FF:000003">
    <property type="entry name" value="SusC/RagA family TonB-linked outer membrane protein"/>
    <property type="match status" value="1"/>
</dbReference>
<protein>
    <submittedName>
        <fullName evidence="3">SusC/RagA family TonB-linked outer membrane protein</fullName>
    </submittedName>
</protein>
<dbReference type="EMBL" id="BMWX01000001">
    <property type="protein sequence ID" value="GGZ16578.1"/>
    <property type="molecule type" value="Genomic_DNA"/>
</dbReference>
<sequence>MQGYAQQATVRGTVLGPDEEPLIGVNVILENTSGGPMVGTITDLDGTYEIKAKKGDVIVFTFIGFKPQRMEVGNSSIIDLTLEEDSMELGKVVVVGYGSQKKESVVGAISTIGSADIVRSPTANLTTGLAGKLPGLTVMLKDGELGSENVQTLIRGQATINNSSPLILVDGVEREISTLDPYDVESVSVLKDASATAVFGVRGANGVILITTKKGLAGEAQITGNLNYSLQSITRVPQPMGAVDYMNTRNAVIEQHNQFTGGNTPPAFSEEVFDAYANGYLPDYYVDRNFYEELMYDYVPMMKANVNVRGGTEKTKYFTSVGYMRQGGPFKTERWDEYNYDNEQRLDRFNYRANIDMQINKGLRGWLNLSGYLQDKNDPIIFGASNDAATTGSFYYLQMAAYADIPAISYPDLNSDGEVVSVPGADRTPYGNLNRTGYRTSTDNTLNTTLGLEQDLDFITKGLSARVMASYDSRASHIRGFNRTYQTYIGELDTSGAQDSLYYLPGAGNDTELNSILTQSFYTNFDLQASLNYQRKFNDHNVTGQFLYLQSQKVINIQVPYNYVGLVGRVTYAYRNRYLSEFNFGMNGSEQFAPGNRFGFFPSFSLGWVASEEDFLKDSQFIDFLKFRGSFGLVGNDKISNTRFIYVDDWTQGSGGYFAGLGGMPGLPAPVYQNSVPNANVSWEVSNKANLGVEVNFLDGFELDMDVFYEKRSSILITNSNIPTYVFGQLSLAPTNNGVMTNKGIEASLGYTNHFPSGFTLSSRLSTSFARNKVISINEASLGDDYAYPIRQEGFRRGTMWGYNALGYFQDQTEIDEWADQTTLGGEVFPGDLKYEDVNGDGLVDPRDQVPMQSPNVPEFNYSASMNASYKGVDFSVLFHGVSNYGFNVTGRGVEDWNGNAFNSYKNYFEHHKGAWTEEKVANGEEIIYPRMHVDGVSVSKQPSNYWIQDLWYIRLRNVELGYTLPESLLSRLRIDNLRVYFNGANVGLWDNMKYKVMDPEVSNSLSHPIFATYNLGLNITL</sequence>
<organism evidence="3 4">
    <name type="scientific">Echinicola pacifica</name>
    <dbReference type="NCBI Taxonomy" id="346377"/>
    <lineage>
        <taxon>Bacteria</taxon>
        <taxon>Pseudomonadati</taxon>
        <taxon>Bacteroidota</taxon>
        <taxon>Cytophagia</taxon>
        <taxon>Cytophagales</taxon>
        <taxon>Cyclobacteriaceae</taxon>
        <taxon>Echinicola</taxon>
    </lineage>
</organism>
<dbReference type="InterPro" id="IPR008969">
    <property type="entry name" value="CarboxyPept-like_regulatory"/>
</dbReference>
<reference evidence="3" key="2">
    <citation type="submission" date="2020-09" db="EMBL/GenBank/DDBJ databases">
        <authorList>
            <person name="Sun Q."/>
            <person name="Kim S."/>
        </authorList>
    </citation>
    <scope>NUCLEOTIDE SEQUENCE</scope>
    <source>
        <strain evidence="3">KCTC 12368</strain>
    </source>
</reference>
<keyword evidence="1" id="KW-1134">Transmembrane beta strand</keyword>
<accession>A0A918PQ54</accession>
<name>A0A918PQ54_9BACT</name>
<evidence type="ECO:0000313" key="3">
    <source>
        <dbReference type="EMBL" id="GGZ16578.1"/>
    </source>
</evidence>
<dbReference type="InterPro" id="IPR023996">
    <property type="entry name" value="TonB-dep_OMP_SusC/RagA"/>
</dbReference>
<keyword evidence="1" id="KW-0998">Cell outer membrane</keyword>
<comment type="caution">
    <text evidence="3">The sequence shown here is derived from an EMBL/GenBank/DDBJ whole genome shotgun (WGS) entry which is preliminary data.</text>
</comment>
<keyword evidence="1" id="KW-0472">Membrane</keyword>
<keyword evidence="1" id="KW-0812">Transmembrane</keyword>
<dbReference type="InterPro" id="IPR037066">
    <property type="entry name" value="Plug_dom_sf"/>
</dbReference>
<dbReference type="AlphaFoldDB" id="A0A918PQ54"/>
<evidence type="ECO:0000259" key="2">
    <source>
        <dbReference type="Pfam" id="PF07715"/>
    </source>
</evidence>
<evidence type="ECO:0000313" key="4">
    <source>
        <dbReference type="Proteomes" id="UP000619457"/>
    </source>
</evidence>
<dbReference type="Gene3D" id="2.170.130.10">
    <property type="entry name" value="TonB-dependent receptor, plug domain"/>
    <property type="match status" value="1"/>
</dbReference>
<dbReference type="SUPFAM" id="SSF49464">
    <property type="entry name" value="Carboxypeptidase regulatory domain-like"/>
    <property type="match status" value="1"/>
</dbReference>
<keyword evidence="1" id="KW-0813">Transport</keyword>
<dbReference type="Pfam" id="PF07715">
    <property type="entry name" value="Plug"/>
    <property type="match status" value="1"/>
</dbReference>
<dbReference type="Proteomes" id="UP000619457">
    <property type="component" value="Unassembled WGS sequence"/>
</dbReference>
<dbReference type="InterPro" id="IPR023997">
    <property type="entry name" value="TonB-dep_OMP_SusC/RagA_CS"/>
</dbReference>
<keyword evidence="4" id="KW-1185">Reference proteome</keyword>
<dbReference type="InterPro" id="IPR012910">
    <property type="entry name" value="Plug_dom"/>
</dbReference>
<evidence type="ECO:0000256" key="1">
    <source>
        <dbReference type="PROSITE-ProRule" id="PRU01360"/>
    </source>
</evidence>
<dbReference type="NCBIfam" id="TIGR04056">
    <property type="entry name" value="OMP_RagA_SusC"/>
    <property type="match status" value="1"/>
</dbReference>
<dbReference type="PROSITE" id="PS52016">
    <property type="entry name" value="TONB_DEPENDENT_REC_3"/>
    <property type="match status" value="1"/>
</dbReference>
<gene>
    <name evidence="3" type="ORF">GCM10007049_06190</name>
</gene>
<dbReference type="NCBIfam" id="TIGR04057">
    <property type="entry name" value="SusC_RagA_signa"/>
    <property type="match status" value="1"/>
</dbReference>